<dbReference type="InterPro" id="IPR050400">
    <property type="entry name" value="Bact_Cytoskel_RodZ"/>
</dbReference>
<comment type="caution">
    <text evidence="2">The sequence shown here is derived from an EMBL/GenBank/DDBJ whole genome shotgun (WGS) entry which is preliminary data.</text>
</comment>
<dbReference type="PANTHER" id="PTHR34475">
    <property type="match status" value="1"/>
</dbReference>
<evidence type="ECO:0000313" key="3">
    <source>
        <dbReference type="Proteomes" id="UP000228503"/>
    </source>
</evidence>
<keyword evidence="1" id="KW-0812">Transmembrane</keyword>
<dbReference type="InterPro" id="IPR013783">
    <property type="entry name" value="Ig-like_fold"/>
</dbReference>
<accession>A0A2M7TX96</accession>
<dbReference type="AlphaFoldDB" id="A0A2M7TX96"/>
<dbReference type="Gene3D" id="1.10.260.40">
    <property type="entry name" value="lambda repressor-like DNA-binding domains"/>
    <property type="match status" value="1"/>
</dbReference>
<keyword evidence="1" id="KW-1133">Transmembrane helix</keyword>
<gene>
    <name evidence="2" type="ORF">COY16_04930</name>
</gene>
<dbReference type="SUPFAM" id="SSF47413">
    <property type="entry name" value="lambda repressor-like DNA-binding domains"/>
    <property type="match status" value="1"/>
</dbReference>
<dbReference type="Pfam" id="PF13413">
    <property type="entry name" value="HTH_25"/>
    <property type="match status" value="1"/>
</dbReference>
<dbReference type="PANTHER" id="PTHR34475:SF1">
    <property type="entry name" value="CYTOSKELETON PROTEIN RODZ"/>
    <property type="match status" value="1"/>
</dbReference>
<keyword evidence="1" id="KW-0472">Membrane</keyword>
<dbReference type="InterPro" id="IPR010982">
    <property type="entry name" value="Lambda_DNA-bd_dom_sf"/>
</dbReference>
<evidence type="ECO:0008006" key="4">
    <source>
        <dbReference type="Google" id="ProtNLM"/>
    </source>
</evidence>
<evidence type="ECO:0000313" key="2">
    <source>
        <dbReference type="EMBL" id="PIZ62242.1"/>
    </source>
</evidence>
<dbReference type="GO" id="GO:0003677">
    <property type="term" value="F:DNA binding"/>
    <property type="evidence" value="ECO:0007669"/>
    <property type="project" value="InterPro"/>
</dbReference>
<reference evidence="3" key="1">
    <citation type="submission" date="2017-09" db="EMBL/GenBank/DDBJ databases">
        <title>Depth-based differentiation of microbial function through sediment-hosted aquifers and enrichment of novel symbionts in the deep terrestrial subsurface.</title>
        <authorList>
            <person name="Probst A.J."/>
            <person name="Ladd B."/>
            <person name="Jarett J.K."/>
            <person name="Geller-Mcgrath D.E."/>
            <person name="Sieber C.M.K."/>
            <person name="Emerson J.B."/>
            <person name="Anantharaman K."/>
            <person name="Thomas B.C."/>
            <person name="Malmstrom R."/>
            <person name="Stieglmeier M."/>
            <person name="Klingl A."/>
            <person name="Woyke T."/>
            <person name="Ryan C.M."/>
            <person name="Banfield J.F."/>
        </authorList>
    </citation>
    <scope>NUCLEOTIDE SEQUENCE [LARGE SCALE GENOMIC DNA]</scope>
</reference>
<proteinExistence type="predicted"/>
<organism evidence="2 3">
    <name type="scientific">Candidatus Roizmanbacteria bacterium CG_4_10_14_0_2_um_filter_39_13</name>
    <dbReference type="NCBI Taxonomy" id="1974825"/>
    <lineage>
        <taxon>Bacteria</taxon>
        <taxon>Candidatus Roizmaniibacteriota</taxon>
    </lineage>
</organism>
<protein>
    <recommendedName>
        <fullName evidence="4">HTH cro/C1-type domain-containing protein</fullName>
    </recommendedName>
</protein>
<dbReference type="EMBL" id="PFOB01000062">
    <property type="protein sequence ID" value="PIZ62242.1"/>
    <property type="molecule type" value="Genomic_DNA"/>
</dbReference>
<dbReference type="CDD" id="cd00093">
    <property type="entry name" value="HTH_XRE"/>
    <property type="match status" value="1"/>
</dbReference>
<dbReference type="Proteomes" id="UP000228503">
    <property type="component" value="Unassembled WGS sequence"/>
</dbReference>
<dbReference type="Gene3D" id="2.60.40.10">
    <property type="entry name" value="Immunoglobulins"/>
    <property type="match status" value="1"/>
</dbReference>
<dbReference type="InterPro" id="IPR001387">
    <property type="entry name" value="Cro/C1-type_HTH"/>
</dbReference>
<feature type="transmembrane region" description="Helical" evidence="1">
    <location>
        <begin position="100"/>
        <end position="118"/>
    </location>
</feature>
<sequence>MLTVGKLLQKTRIERGLTLIQAEKHTRVRRRYLSAIENEDWKLFTSQVYIAGVIRSYASFLGLDPEKAMAYFRRDYEKKEHTTFNKKLPRLQFLPETQKLVIGAFSVIILFFVFYFGYQINLYLSPPKITIIAPDKHAFRNVEKITIVGQTQSESVVTIFGEELFPNEFGIFEYDYPLQKGTNTLEIHIKGANGKVTSHTEQYSLE</sequence>
<name>A0A2M7TX96_9BACT</name>
<evidence type="ECO:0000256" key="1">
    <source>
        <dbReference type="SAM" id="Phobius"/>
    </source>
</evidence>